<dbReference type="InterPro" id="IPR027417">
    <property type="entry name" value="P-loop_NTPase"/>
</dbReference>
<evidence type="ECO:0000313" key="5">
    <source>
        <dbReference type="Proteomes" id="UP000789390"/>
    </source>
</evidence>
<comment type="caution">
    <text evidence="4">The sequence shown here is derived from an EMBL/GenBank/DDBJ whole genome shotgun (WGS) entry which is preliminary data.</text>
</comment>
<keyword evidence="1" id="KW-0040">ANK repeat</keyword>
<feature type="compositionally biased region" description="Basic and acidic residues" evidence="2">
    <location>
        <begin position="1"/>
        <end position="12"/>
    </location>
</feature>
<evidence type="ECO:0000256" key="1">
    <source>
        <dbReference type="PROSITE-ProRule" id="PRU00023"/>
    </source>
</evidence>
<gene>
    <name evidence="4" type="ORF">DGAL_LOCUS12663</name>
</gene>
<dbReference type="Proteomes" id="UP000789390">
    <property type="component" value="Unassembled WGS sequence"/>
</dbReference>
<evidence type="ECO:0000259" key="3">
    <source>
        <dbReference type="PROSITE" id="PS50837"/>
    </source>
</evidence>
<dbReference type="SMART" id="SM00248">
    <property type="entry name" value="ANK"/>
    <property type="match status" value="2"/>
</dbReference>
<feature type="domain" description="NACHT" evidence="3">
    <location>
        <begin position="850"/>
        <end position="949"/>
    </location>
</feature>
<dbReference type="SUPFAM" id="SSF48403">
    <property type="entry name" value="Ankyrin repeat"/>
    <property type="match status" value="1"/>
</dbReference>
<protein>
    <recommendedName>
        <fullName evidence="3">NACHT domain-containing protein</fullName>
    </recommendedName>
</protein>
<feature type="region of interest" description="Disordered" evidence="2">
    <location>
        <begin position="1"/>
        <end position="39"/>
    </location>
</feature>
<dbReference type="SUPFAM" id="SSF52540">
    <property type="entry name" value="P-loop containing nucleoside triphosphate hydrolases"/>
    <property type="match status" value="1"/>
</dbReference>
<evidence type="ECO:0000313" key="4">
    <source>
        <dbReference type="EMBL" id="CAH0109196.1"/>
    </source>
</evidence>
<dbReference type="PANTHER" id="PTHR46312:SF2">
    <property type="entry name" value="NUCLEOTIDE-BINDING OLIGOMERIZATION DOMAIN-CONTAINING PROTEIN 2-LIKE"/>
    <property type="match status" value="1"/>
</dbReference>
<evidence type="ECO:0000256" key="2">
    <source>
        <dbReference type="SAM" id="MobiDB-lite"/>
    </source>
</evidence>
<dbReference type="PANTHER" id="PTHR46312">
    <property type="entry name" value="NACHT DOMAIN-CONTAINING PROTEIN"/>
    <property type="match status" value="1"/>
</dbReference>
<dbReference type="InterPro" id="IPR036770">
    <property type="entry name" value="Ankyrin_rpt-contain_sf"/>
</dbReference>
<sequence length="2211" mass="257070">MPAKRKNPDDTGHGAIAGVAPKRKKSIDEKPPEKSSGLKNSLHGITFQLKLLVLFFIRGITADYKFKLGTEIPGMGGKFDDLIFKYEIKQPNDEPKTQKVRYLQAKHKQNEETEKITSADLLSDNNGEFSLPKYFRSYRNDVINGSNKCLPENIQDCIICTNIGFEDELKLKEKGIELLRLNDKDDILTFAKVSSKTKSPARYKLKKTEELRKEMTKWSDIYLLAKTLFLECVGNDTIKLTQKSAIFKTYQLALVEEKFIDWEKGEEKEEKEEKEKKEKKEKVKTGKLCATFLEGDSHFRRILSDVTFDYYVKKFKFKCDDTKKSAKKLTDFDGKLLTDFLTEHPKTMELDILIFQDIYDDLIKENIIHDAGGRTANKCFTNNFIRGINLSREGLEFREKLRNIIFIHYWKNLTVERSKEFGENKSISGSDKSLNESIDVNEIDGFLDKLVFAVHTPNEAELDGILKEEISQYYSLNDTVFQSDFILRNMLDWFKKKESTFMEWQKGISILQEAKDHIKSLRMTADSIHYQKELKKSGYEFNPDATGVMAHKLKQLLLSEYKIETITALLPKRTAVKVIAALRDLRLNIPHDTSAEAPEKTFFQRKDSYLMASSVQLNEKYEKFKKTLNSDITSHHLLIAICEAGDSTKAEKYYEKLVKKTRKKVIIIRRPNVGEEIKDDVKFIDFSDQFKEILLSKEIKFQGLCQKVSDLIKRGSDQTIDILNLESIEELIEKKNSEENSQIQIPSFSSSRFEKSLYIKRQLTSAFPLDDGFWKEVAKQLGDDYSPEQLHRECRISQKGEIEWIAPIVPDKEKAKIWEKINSVLAVLTPNTVTEEDTLIDPYEKEKFPEILIISGVAGAGKSSILSHYYEAIKEKNQEHWVIIINFTDHSKDFLNLLYSNEVNLSNTIECLVNLSAVVGASRFSRSMLRRRLEIGDRITIFFDGFDEIVISQYQETAIRVMKVLRESKSAGLYVTTRSHMASQLQFQLSQLNHNLENFSKEDQTNYLTSLWKRNIMENYDENNLRHFAESLVDRISKTLKDGERAFIGIPLQCRILAECFETDIQKFLHNKSELASLLESIERLNLNLANLYRLLMTKKRTIYEQEKKALSRRDDLADSHAQESIDNLEPFLRKLALKTIVSLKEHVDVLFGNEWTMKSKGEKIKENEKREDHCTRFGLLDKNAQGKVQFLHRTYAEFLMAEHLYNGFLLDDEKHNKLLDCEPARKFIIDQILVKEQYDGVQLFFDSMLKEMVDKNDEWKSIKKEGHLPERFHKLSEDLYRQFCRQNQKPALKNPSNALRVSVIKENEQIFHFFCDCLDATFDKSTVIKAMTISFLSNTDGFGYYFTFKLFRHQQSIFHKIITYLNEAHNQQNNMNDLLNFVNKKLIEGMSLSDFNDYSYWRGTEEQKIIDDLLDFMLANQKKGIDPIVDSHDELYMKPMLSMFIFSEHYDRSLLKFLTILSDSKFYSEGNNKLSDLLKTIFHSVKRKYRVKGRIGKVVSILLTLGRQDVLNQIYGLVFTSELDAIQNIHNPSNSYEILQQTMDLSSLLEQDLYRMTPLHRAAFHGDAAAIDNILTTVKEILTNGADPELIEKAKKVVNIMSHHDEIGFTPFHLAAACGHEKVYLNMLTFLKDIDPGTEIQIFEKFQKYLTDPNGFVYHSLSDAMESENVNTFQIILNAIKTVLGQNCLLHLLKSKSRKNKYKIRLDHYPCDCWPTTVFGVASYYEELFHNLAEIVIRDGTNENYQDLDDLVFYFLKTEDFYRFTLKHINEKILQGMLALKCSNDWTKRLLDAGLADGFLLLSKRLVKNFQKDQLKQLIKMLIVKDETGESFWSKITNHNEIKEEEVSLFFKYVLEKLDKDPVNSVIELITHDDGDVQIPPRNLINCMNAHLSGKNEEERCVMNYWKGYAISKINQIFFDPASKNVYLVIKRKFMKEYVRFYLKYGSDAQLLNFVQVITSLNAIEENKKFNLWKYVLVHDNETKETTREILKNDQEATTMLLLHKIDGVPLILKIATSWKKNDDALLPEILINLPNILQEEMKQYLKDHAPKFIDQAFLNLPSLNPYRHSYSRLNTLISILNYGNENQLKLFFEKITSLQASLHPGKKISIWGDLFRSESEEDDIKMMDKFLRCVSEILGKLGISNTTKNLMLHADEDKDAVIFHLASRGEEQMIETMLNHLNAEDRKEVQLKMDRYLDKKFKTPPRRPL</sequence>
<dbReference type="Gene3D" id="1.25.40.20">
    <property type="entry name" value="Ankyrin repeat-containing domain"/>
    <property type="match status" value="1"/>
</dbReference>
<keyword evidence="5" id="KW-1185">Reference proteome</keyword>
<organism evidence="4 5">
    <name type="scientific">Daphnia galeata</name>
    <dbReference type="NCBI Taxonomy" id="27404"/>
    <lineage>
        <taxon>Eukaryota</taxon>
        <taxon>Metazoa</taxon>
        <taxon>Ecdysozoa</taxon>
        <taxon>Arthropoda</taxon>
        <taxon>Crustacea</taxon>
        <taxon>Branchiopoda</taxon>
        <taxon>Diplostraca</taxon>
        <taxon>Cladocera</taxon>
        <taxon>Anomopoda</taxon>
        <taxon>Daphniidae</taxon>
        <taxon>Daphnia</taxon>
    </lineage>
</organism>
<dbReference type="OrthoDB" id="6745084at2759"/>
<dbReference type="EMBL" id="CAKKLH010000291">
    <property type="protein sequence ID" value="CAH0109196.1"/>
    <property type="molecule type" value="Genomic_DNA"/>
</dbReference>
<feature type="repeat" description="ANK" evidence="1">
    <location>
        <begin position="1555"/>
        <end position="1594"/>
    </location>
</feature>
<accession>A0A8J2RVI1</accession>
<dbReference type="Gene3D" id="3.40.50.300">
    <property type="entry name" value="P-loop containing nucleotide triphosphate hydrolases"/>
    <property type="match status" value="1"/>
</dbReference>
<reference evidence="4" key="1">
    <citation type="submission" date="2021-11" db="EMBL/GenBank/DDBJ databases">
        <authorList>
            <person name="Schell T."/>
        </authorList>
    </citation>
    <scope>NUCLEOTIDE SEQUENCE</scope>
    <source>
        <strain evidence="4">M5</strain>
    </source>
</reference>
<dbReference type="PROSITE" id="PS50088">
    <property type="entry name" value="ANK_REPEAT"/>
    <property type="match status" value="1"/>
</dbReference>
<dbReference type="PROSITE" id="PS50837">
    <property type="entry name" value="NACHT"/>
    <property type="match status" value="1"/>
</dbReference>
<proteinExistence type="predicted"/>
<name>A0A8J2RVI1_9CRUS</name>
<dbReference type="InterPro" id="IPR002110">
    <property type="entry name" value="Ankyrin_rpt"/>
</dbReference>
<dbReference type="InterPro" id="IPR007111">
    <property type="entry name" value="NACHT_NTPase"/>
</dbReference>